<evidence type="ECO:0000256" key="1">
    <source>
        <dbReference type="SAM" id="Phobius"/>
    </source>
</evidence>
<protein>
    <submittedName>
        <fullName evidence="2">Uncharacterized protein</fullName>
    </submittedName>
</protein>
<dbReference type="Proteomes" id="UP000184383">
    <property type="component" value="Unassembled WGS sequence"/>
</dbReference>
<dbReference type="EMBL" id="KV878212">
    <property type="protein sequence ID" value="OJJ35709.1"/>
    <property type="molecule type" value="Genomic_DNA"/>
</dbReference>
<keyword evidence="1" id="KW-1133">Transmembrane helix</keyword>
<sequence>MEREERDSWSEFVREGREARGIHQGSSDIIGLGEWNEQQAEEKDYCGVVGGGEPAPWQKIMAVLALVVTGAKGAKLDGWIGLDFWSRETLDASLVGFYYLVLNPSISYISVLSVSEIYYIIVRRL</sequence>
<organism evidence="2 3">
    <name type="scientific">Aspergillus wentii DTO 134E9</name>
    <dbReference type="NCBI Taxonomy" id="1073089"/>
    <lineage>
        <taxon>Eukaryota</taxon>
        <taxon>Fungi</taxon>
        <taxon>Dikarya</taxon>
        <taxon>Ascomycota</taxon>
        <taxon>Pezizomycotina</taxon>
        <taxon>Eurotiomycetes</taxon>
        <taxon>Eurotiomycetidae</taxon>
        <taxon>Eurotiales</taxon>
        <taxon>Aspergillaceae</taxon>
        <taxon>Aspergillus</taxon>
        <taxon>Aspergillus subgen. Cremei</taxon>
    </lineage>
</organism>
<dbReference type="GeneID" id="63754855"/>
<proteinExistence type="predicted"/>
<name>A0A1L9RL93_ASPWE</name>
<evidence type="ECO:0000313" key="2">
    <source>
        <dbReference type="EMBL" id="OJJ35709.1"/>
    </source>
</evidence>
<keyword evidence="1" id="KW-0812">Transmembrane</keyword>
<feature type="transmembrane region" description="Helical" evidence="1">
    <location>
        <begin position="97"/>
        <end position="121"/>
    </location>
</feature>
<dbReference type="VEuPathDB" id="FungiDB:ASPWEDRAFT_69016"/>
<dbReference type="RefSeq" id="XP_040689385.1">
    <property type="nucleotide sequence ID" value="XM_040839007.1"/>
</dbReference>
<dbReference type="AlphaFoldDB" id="A0A1L9RL93"/>
<gene>
    <name evidence="2" type="ORF">ASPWEDRAFT_69016</name>
</gene>
<evidence type="ECO:0000313" key="3">
    <source>
        <dbReference type="Proteomes" id="UP000184383"/>
    </source>
</evidence>
<reference evidence="3" key="1">
    <citation type="journal article" date="2017" name="Genome Biol.">
        <title>Comparative genomics reveals high biological diversity and specific adaptations in the industrially and medically important fungal genus Aspergillus.</title>
        <authorList>
            <person name="de Vries R.P."/>
            <person name="Riley R."/>
            <person name="Wiebenga A."/>
            <person name="Aguilar-Osorio G."/>
            <person name="Amillis S."/>
            <person name="Uchima C.A."/>
            <person name="Anderluh G."/>
            <person name="Asadollahi M."/>
            <person name="Askin M."/>
            <person name="Barry K."/>
            <person name="Battaglia E."/>
            <person name="Bayram O."/>
            <person name="Benocci T."/>
            <person name="Braus-Stromeyer S.A."/>
            <person name="Caldana C."/>
            <person name="Canovas D."/>
            <person name="Cerqueira G.C."/>
            <person name="Chen F."/>
            <person name="Chen W."/>
            <person name="Choi C."/>
            <person name="Clum A."/>
            <person name="Dos Santos R.A."/>
            <person name="Damasio A.R."/>
            <person name="Diallinas G."/>
            <person name="Emri T."/>
            <person name="Fekete E."/>
            <person name="Flipphi M."/>
            <person name="Freyberg S."/>
            <person name="Gallo A."/>
            <person name="Gournas C."/>
            <person name="Habgood R."/>
            <person name="Hainaut M."/>
            <person name="Harispe M.L."/>
            <person name="Henrissat B."/>
            <person name="Hilden K.S."/>
            <person name="Hope R."/>
            <person name="Hossain A."/>
            <person name="Karabika E."/>
            <person name="Karaffa L."/>
            <person name="Karanyi Z."/>
            <person name="Krasevec N."/>
            <person name="Kuo A."/>
            <person name="Kusch H."/>
            <person name="LaButti K."/>
            <person name="Lagendijk E.L."/>
            <person name="Lapidus A."/>
            <person name="Levasseur A."/>
            <person name="Lindquist E."/>
            <person name="Lipzen A."/>
            <person name="Logrieco A.F."/>
            <person name="MacCabe A."/>
            <person name="Maekelae M.R."/>
            <person name="Malavazi I."/>
            <person name="Melin P."/>
            <person name="Meyer V."/>
            <person name="Mielnichuk N."/>
            <person name="Miskei M."/>
            <person name="Molnar A.P."/>
            <person name="Mule G."/>
            <person name="Ngan C.Y."/>
            <person name="Orejas M."/>
            <person name="Orosz E."/>
            <person name="Ouedraogo J.P."/>
            <person name="Overkamp K.M."/>
            <person name="Park H.-S."/>
            <person name="Perrone G."/>
            <person name="Piumi F."/>
            <person name="Punt P.J."/>
            <person name="Ram A.F."/>
            <person name="Ramon A."/>
            <person name="Rauscher S."/>
            <person name="Record E."/>
            <person name="Riano-Pachon D.M."/>
            <person name="Robert V."/>
            <person name="Roehrig J."/>
            <person name="Ruller R."/>
            <person name="Salamov A."/>
            <person name="Salih N.S."/>
            <person name="Samson R.A."/>
            <person name="Sandor E."/>
            <person name="Sanguinetti M."/>
            <person name="Schuetze T."/>
            <person name="Sepcic K."/>
            <person name="Shelest E."/>
            <person name="Sherlock G."/>
            <person name="Sophianopoulou V."/>
            <person name="Squina F.M."/>
            <person name="Sun H."/>
            <person name="Susca A."/>
            <person name="Todd R.B."/>
            <person name="Tsang A."/>
            <person name="Unkles S.E."/>
            <person name="van de Wiele N."/>
            <person name="van Rossen-Uffink D."/>
            <person name="Oliveira J.V."/>
            <person name="Vesth T.C."/>
            <person name="Visser J."/>
            <person name="Yu J.-H."/>
            <person name="Zhou M."/>
            <person name="Andersen M.R."/>
            <person name="Archer D.B."/>
            <person name="Baker S.E."/>
            <person name="Benoit I."/>
            <person name="Brakhage A.A."/>
            <person name="Braus G.H."/>
            <person name="Fischer R."/>
            <person name="Frisvad J.C."/>
            <person name="Goldman G.H."/>
            <person name="Houbraken J."/>
            <person name="Oakley B."/>
            <person name="Pocsi I."/>
            <person name="Scazzocchio C."/>
            <person name="Seiboth B."/>
            <person name="vanKuyk P.A."/>
            <person name="Wortman J."/>
            <person name="Dyer P.S."/>
            <person name="Grigoriev I.V."/>
        </authorList>
    </citation>
    <scope>NUCLEOTIDE SEQUENCE [LARGE SCALE GENOMIC DNA]</scope>
    <source>
        <strain evidence="3">DTO 134E9</strain>
    </source>
</reference>
<keyword evidence="3" id="KW-1185">Reference proteome</keyword>
<accession>A0A1L9RL93</accession>
<keyword evidence="1" id="KW-0472">Membrane</keyword>